<evidence type="ECO:0000256" key="1">
    <source>
        <dbReference type="ARBA" id="ARBA00008558"/>
    </source>
</evidence>
<accession>A0ABZ1TXZ7</accession>
<dbReference type="Gene3D" id="1.50.10.10">
    <property type="match status" value="1"/>
</dbReference>
<evidence type="ECO:0000313" key="3">
    <source>
        <dbReference type="EMBL" id="WUQ83424.1"/>
    </source>
</evidence>
<dbReference type="PANTHER" id="PTHR15108">
    <property type="entry name" value="N-ACYLGLUCOSAMINE-2-EPIMERASE"/>
    <property type="match status" value="1"/>
</dbReference>
<keyword evidence="2" id="KW-0413">Isomerase</keyword>
<sequence length="410" mass="45674">MSPQAESIPLPGDEAWLVAEQDRLLDFARGARLPEGGFGWLDEHGVVQQDGAVHTWITCRMTHVFALAHLLGDPDAAALVDHGLAALAGPLRDREHGGWYTGVDRDGTPLTAEKSAYAHAFVVLAASSATAAGRPGAGELLTEALDVIEHRFWNEEQGLLVESWDLPWETCEPYRGANSNMHAVEAFLAAGDVTSDPIWHQRALRIARRIVHVHGRTADWRLIEHFDTEWTPQYDFNQERPDDPFRPYGATVGHWFEWARLMLGLRATLPDPPGWLLDDAEALFAAGIRDGWHADGSPGFVYTVGWDGTPAVRTRMHWVAAEAIAAAAVLHRVTGKAEYERWYRTWWQYTEDAFLDRTRGSWHHELNPQNSPAATVWPGKPDAYHAVQATLIPRLPAAPAMAEVLRRKLA</sequence>
<dbReference type="SUPFAM" id="SSF48208">
    <property type="entry name" value="Six-hairpin glycosidases"/>
    <property type="match status" value="1"/>
</dbReference>
<evidence type="ECO:0000313" key="4">
    <source>
        <dbReference type="Proteomes" id="UP001432222"/>
    </source>
</evidence>
<keyword evidence="4" id="KW-1185">Reference proteome</keyword>
<dbReference type="InterPro" id="IPR012341">
    <property type="entry name" value="6hp_glycosidase-like_sf"/>
</dbReference>
<dbReference type="InterPro" id="IPR010819">
    <property type="entry name" value="AGE/CE"/>
</dbReference>
<protein>
    <submittedName>
        <fullName evidence="3">AGE family epimerase/isomerase</fullName>
    </submittedName>
</protein>
<dbReference type="EMBL" id="CP108110">
    <property type="protein sequence ID" value="WUQ83424.1"/>
    <property type="molecule type" value="Genomic_DNA"/>
</dbReference>
<dbReference type="InterPro" id="IPR008928">
    <property type="entry name" value="6-hairpin_glycosidase_sf"/>
</dbReference>
<gene>
    <name evidence="3" type="ORF">OHA16_10835</name>
</gene>
<comment type="similarity">
    <text evidence="1">Belongs to the N-acylglucosamine 2-epimerase family.</text>
</comment>
<dbReference type="RefSeq" id="WP_328954450.1">
    <property type="nucleotide sequence ID" value="NZ_CP108110.1"/>
</dbReference>
<dbReference type="Pfam" id="PF07221">
    <property type="entry name" value="GlcNAc_2-epim"/>
    <property type="match status" value="1"/>
</dbReference>
<organism evidence="3 4">
    <name type="scientific">Kitasatospora purpeofusca</name>
    <dbReference type="NCBI Taxonomy" id="67352"/>
    <lineage>
        <taxon>Bacteria</taxon>
        <taxon>Bacillati</taxon>
        <taxon>Actinomycetota</taxon>
        <taxon>Actinomycetes</taxon>
        <taxon>Kitasatosporales</taxon>
        <taxon>Streptomycetaceae</taxon>
        <taxon>Kitasatospora</taxon>
    </lineage>
</organism>
<evidence type="ECO:0000256" key="2">
    <source>
        <dbReference type="ARBA" id="ARBA00023235"/>
    </source>
</evidence>
<proteinExistence type="inferred from homology"/>
<dbReference type="Proteomes" id="UP001432222">
    <property type="component" value="Chromosome"/>
</dbReference>
<reference evidence="3" key="1">
    <citation type="submission" date="2022-10" db="EMBL/GenBank/DDBJ databases">
        <title>The complete genomes of actinobacterial strains from the NBC collection.</title>
        <authorList>
            <person name="Joergensen T.S."/>
            <person name="Alvarez Arevalo M."/>
            <person name="Sterndorff E.B."/>
            <person name="Faurdal D."/>
            <person name="Vuksanovic O."/>
            <person name="Mourched A.-S."/>
            <person name="Charusanti P."/>
            <person name="Shaw S."/>
            <person name="Blin K."/>
            <person name="Weber T."/>
        </authorList>
    </citation>
    <scope>NUCLEOTIDE SEQUENCE</scope>
    <source>
        <strain evidence="3">NBC_00222</strain>
    </source>
</reference>
<name>A0ABZ1TXZ7_9ACTN</name>